<evidence type="ECO:0000313" key="1">
    <source>
        <dbReference type="EMBL" id="KAF2316377.1"/>
    </source>
</evidence>
<dbReference type="InterPro" id="IPR052929">
    <property type="entry name" value="RNase_H-like_EbsB-rel"/>
</dbReference>
<dbReference type="EMBL" id="JAAGAX010000005">
    <property type="protein sequence ID" value="KAF2316377.1"/>
    <property type="molecule type" value="Genomic_DNA"/>
</dbReference>
<reference evidence="1 2" key="1">
    <citation type="journal article" date="2020" name="Mol. Plant">
        <title>The Chromosome-Based Rubber Tree Genome Provides New Insights into Spurge Genome Evolution and Rubber Biosynthesis.</title>
        <authorList>
            <person name="Liu J."/>
            <person name="Shi C."/>
            <person name="Shi C.C."/>
            <person name="Li W."/>
            <person name="Zhang Q.J."/>
            <person name="Zhang Y."/>
            <person name="Li K."/>
            <person name="Lu H.F."/>
            <person name="Shi C."/>
            <person name="Zhu S.T."/>
            <person name="Xiao Z.Y."/>
            <person name="Nan H."/>
            <person name="Yue Y."/>
            <person name="Zhu X.G."/>
            <person name="Wu Y."/>
            <person name="Hong X.N."/>
            <person name="Fan G.Y."/>
            <person name="Tong Y."/>
            <person name="Zhang D."/>
            <person name="Mao C.L."/>
            <person name="Liu Y.L."/>
            <person name="Hao S.J."/>
            <person name="Liu W.Q."/>
            <person name="Lv M.Q."/>
            <person name="Zhang H.B."/>
            <person name="Liu Y."/>
            <person name="Hu-Tang G.R."/>
            <person name="Wang J.P."/>
            <person name="Wang J.H."/>
            <person name="Sun Y.H."/>
            <person name="Ni S.B."/>
            <person name="Chen W.B."/>
            <person name="Zhang X.C."/>
            <person name="Jiao Y.N."/>
            <person name="Eichler E.E."/>
            <person name="Li G.H."/>
            <person name="Liu X."/>
            <person name="Gao L.Z."/>
        </authorList>
    </citation>
    <scope>NUCLEOTIDE SEQUENCE [LARGE SCALE GENOMIC DNA]</scope>
    <source>
        <strain evidence="2">cv. GT1</strain>
        <tissue evidence="1">Leaf</tissue>
    </source>
</reference>
<dbReference type="PANTHER" id="PTHR47074:SF75">
    <property type="entry name" value="RNASE H TYPE-1 DOMAIN-CONTAINING PROTEIN"/>
    <property type="match status" value="1"/>
</dbReference>
<name>A0A6A6MTL5_HEVBR</name>
<accession>A0A6A6MTL5</accession>
<proteinExistence type="predicted"/>
<organism evidence="1 2">
    <name type="scientific">Hevea brasiliensis</name>
    <name type="common">Para rubber tree</name>
    <name type="synonym">Siphonia brasiliensis</name>
    <dbReference type="NCBI Taxonomy" id="3981"/>
    <lineage>
        <taxon>Eukaryota</taxon>
        <taxon>Viridiplantae</taxon>
        <taxon>Streptophyta</taxon>
        <taxon>Embryophyta</taxon>
        <taxon>Tracheophyta</taxon>
        <taxon>Spermatophyta</taxon>
        <taxon>Magnoliopsida</taxon>
        <taxon>eudicotyledons</taxon>
        <taxon>Gunneridae</taxon>
        <taxon>Pentapetalae</taxon>
        <taxon>rosids</taxon>
        <taxon>fabids</taxon>
        <taxon>Malpighiales</taxon>
        <taxon>Euphorbiaceae</taxon>
        <taxon>Crotonoideae</taxon>
        <taxon>Micrandreae</taxon>
        <taxon>Hevea</taxon>
    </lineage>
</organism>
<dbReference type="AlphaFoldDB" id="A0A6A6MTL5"/>
<gene>
    <name evidence="1" type="ORF">GH714_041718</name>
</gene>
<comment type="caution">
    <text evidence="1">The sequence shown here is derived from an EMBL/GenBank/DDBJ whole genome shotgun (WGS) entry which is preliminary data.</text>
</comment>
<evidence type="ECO:0000313" key="2">
    <source>
        <dbReference type="Proteomes" id="UP000467840"/>
    </source>
</evidence>
<evidence type="ECO:0008006" key="3">
    <source>
        <dbReference type="Google" id="ProtNLM"/>
    </source>
</evidence>
<dbReference type="PANTHER" id="PTHR47074">
    <property type="entry name" value="BNAC02G40300D PROTEIN"/>
    <property type="match status" value="1"/>
</dbReference>
<protein>
    <recommendedName>
        <fullName evidence="3">RNase H type-1 domain-containing protein</fullName>
    </recommendedName>
</protein>
<dbReference type="Proteomes" id="UP000467840">
    <property type="component" value="Chromosome 15"/>
</dbReference>
<keyword evidence="2" id="KW-1185">Reference proteome</keyword>
<sequence>MEFHLENTWFAKGYQLCLACSTKYFAFAKLIKWSLTIYCSKCLLYTQEETIIHLCQDCSQVKPIWQHAGLHWVYDVDGHSFKLWWLGILAKSDAHLFFALHACVTAFGAEFYQTATHCTATSLPSQRFLADRWCPPPPGFFKLNVNAGMSSSGLVQLGVGFRDKFGNVLASAIKCIFGSWTSDISEALAMAFGLRLAVELSFLT</sequence>